<dbReference type="InterPro" id="IPR050490">
    <property type="entry name" value="Bact_solute-bd_prot1"/>
</dbReference>
<dbReference type="EMBL" id="NSDM01000010">
    <property type="protein sequence ID" value="MDQ2586903.1"/>
    <property type="molecule type" value="Genomic_DNA"/>
</dbReference>
<keyword evidence="2" id="KW-1185">Reference proteome</keyword>
<name>A0ABU0X441_9PSEU</name>
<organism evidence="1 2">
    <name type="scientific">Saccharothrix yanglingensis</name>
    <dbReference type="NCBI Taxonomy" id="659496"/>
    <lineage>
        <taxon>Bacteria</taxon>
        <taxon>Bacillati</taxon>
        <taxon>Actinomycetota</taxon>
        <taxon>Actinomycetes</taxon>
        <taxon>Pseudonocardiales</taxon>
        <taxon>Pseudonocardiaceae</taxon>
        <taxon>Saccharothrix</taxon>
    </lineage>
</organism>
<dbReference type="PANTHER" id="PTHR43649:SF12">
    <property type="entry name" value="DIACETYLCHITOBIOSE BINDING PROTEIN DASA"/>
    <property type="match status" value="1"/>
</dbReference>
<comment type="caution">
    <text evidence="1">The sequence shown here is derived from an EMBL/GenBank/DDBJ whole genome shotgun (WGS) entry which is preliminary data.</text>
</comment>
<dbReference type="SUPFAM" id="SSF53850">
    <property type="entry name" value="Periplasmic binding protein-like II"/>
    <property type="match status" value="1"/>
</dbReference>
<gene>
    <name evidence="1" type="ORF">CKY47_23515</name>
</gene>
<reference evidence="1 2" key="1">
    <citation type="submission" date="2017-06" db="EMBL/GenBank/DDBJ databases">
        <title>Cultured bacterium strain Saccharothrix yanglingensis Hhs.015.</title>
        <authorList>
            <person name="Xia Y."/>
        </authorList>
    </citation>
    <scope>NUCLEOTIDE SEQUENCE [LARGE SCALE GENOMIC DNA]</scope>
    <source>
        <strain evidence="1 2">Hhs.015</strain>
    </source>
</reference>
<evidence type="ECO:0000313" key="2">
    <source>
        <dbReference type="Proteomes" id="UP001225605"/>
    </source>
</evidence>
<dbReference type="Proteomes" id="UP001225605">
    <property type="component" value="Unassembled WGS sequence"/>
</dbReference>
<accession>A0ABU0X441</accession>
<dbReference type="Gene3D" id="3.40.190.10">
    <property type="entry name" value="Periplasmic binding protein-like II"/>
    <property type="match status" value="2"/>
</dbReference>
<sequence>MQRPDIRRAVTAAAALTLSVAGCTAPGSDAVPTAATAGTAAAPSCGVSPVTLRARFETGFPLARALADEFTRQHPNVTWDIREEPFDVLTRNAPRVLADEPPDLMRLPQISDVAGAGLLLGLDGYARRFGWAGRPPSQTRPLRVGNGGRPRGEGPLYATGLSTSVTGFFYNKELAARIGVREPGTLAELDDALARAARAGITPLAGFNGGATGGLTFPLQSLMGAYGSTRAIDDWTFQRPGARIDTPPNTEAARHLARWLAAGYFDADLNATDYARMVDRFASGRALFMVNGDWESAALDRRMPGRVGFFLTPPLTAGAPRAAMAGPPSFGIAARAAHPDCAAVFLDWAASDRAARDLVVRVGGARPLGPVDPTLPVEPGSVTAATFAATDEVLADDAAMDFIANATGSVYARSWTPRLQQLVEGDLTPEGLLAGVQADYVAQTGG</sequence>
<evidence type="ECO:0000313" key="1">
    <source>
        <dbReference type="EMBL" id="MDQ2586903.1"/>
    </source>
</evidence>
<dbReference type="InterPro" id="IPR006059">
    <property type="entry name" value="SBP"/>
</dbReference>
<dbReference type="PROSITE" id="PS51257">
    <property type="entry name" value="PROKAR_LIPOPROTEIN"/>
    <property type="match status" value="1"/>
</dbReference>
<dbReference type="PANTHER" id="PTHR43649">
    <property type="entry name" value="ARABINOSE-BINDING PROTEIN-RELATED"/>
    <property type="match status" value="1"/>
</dbReference>
<dbReference type="RefSeq" id="WP_306748253.1">
    <property type="nucleotide sequence ID" value="NZ_NSDM01000010.1"/>
</dbReference>
<dbReference type="Pfam" id="PF01547">
    <property type="entry name" value="SBP_bac_1"/>
    <property type="match status" value="1"/>
</dbReference>
<proteinExistence type="predicted"/>
<protein>
    <submittedName>
        <fullName evidence="1">ABC transporter substrate-binding protein</fullName>
    </submittedName>
</protein>